<evidence type="ECO:0000256" key="7">
    <source>
        <dbReference type="SAM" id="Phobius"/>
    </source>
</evidence>
<protein>
    <submittedName>
        <fullName evidence="9">MFS transporter</fullName>
    </submittedName>
</protein>
<reference evidence="9" key="1">
    <citation type="submission" date="2020-09" db="EMBL/GenBank/DDBJ databases">
        <title>A novel bacterium of genus Hazenella, isolated from South China Sea.</title>
        <authorList>
            <person name="Huang H."/>
            <person name="Mo K."/>
            <person name="Hu Y."/>
        </authorList>
    </citation>
    <scope>NUCLEOTIDE SEQUENCE</scope>
    <source>
        <strain evidence="9">IB182357</strain>
    </source>
</reference>
<name>A0A926RXK8_9BACL</name>
<dbReference type="GO" id="GO:0022857">
    <property type="term" value="F:transmembrane transporter activity"/>
    <property type="evidence" value="ECO:0007669"/>
    <property type="project" value="InterPro"/>
</dbReference>
<dbReference type="Gene3D" id="1.20.1250.20">
    <property type="entry name" value="MFS general substrate transporter like domains"/>
    <property type="match status" value="1"/>
</dbReference>
<dbReference type="EMBL" id="JACXAH010000012">
    <property type="protein sequence ID" value="MBD1372616.1"/>
    <property type="molecule type" value="Genomic_DNA"/>
</dbReference>
<keyword evidence="2" id="KW-0813">Transport</keyword>
<feature type="transmembrane region" description="Helical" evidence="7">
    <location>
        <begin position="380"/>
        <end position="404"/>
    </location>
</feature>
<feature type="transmembrane region" description="Helical" evidence="7">
    <location>
        <begin position="173"/>
        <end position="194"/>
    </location>
</feature>
<dbReference type="Pfam" id="PF07690">
    <property type="entry name" value="MFS_1"/>
    <property type="match status" value="1"/>
</dbReference>
<feature type="transmembrane region" description="Helical" evidence="7">
    <location>
        <begin position="146"/>
        <end position="167"/>
    </location>
</feature>
<feature type="transmembrane region" description="Helical" evidence="7">
    <location>
        <begin position="315"/>
        <end position="337"/>
    </location>
</feature>
<feature type="transmembrane region" description="Helical" evidence="7">
    <location>
        <begin position="226"/>
        <end position="249"/>
    </location>
</feature>
<evidence type="ECO:0000256" key="5">
    <source>
        <dbReference type="ARBA" id="ARBA00022989"/>
    </source>
</evidence>
<dbReference type="AlphaFoldDB" id="A0A926RXK8"/>
<keyword evidence="10" id="KW-1185">Reference proteome</keyword>
<evidence type="ECO:0000259" key="8">
    <source>
        <dbReference type="PROSITE" id="PS50850"/>
    </source>
</evidence>
<evidence type="ECO:0000256" key="2">
    <source>
        <dbReference type="ARBA" id="ARBA00022448"/>
    </source>
</evidence>
<comment type="caution">
    <text evidence="9">The sequence shown here is derived from an EMBL/GenBank/DDBJ whole genome shotgun (WGS) entry which is preliminary data.</text>
</comment>
<evidence type="ECO:0000256" key="3">
    <source>
        <dbReference type="ARBA" id="ARBA00022475"/>
    </source>
</evidence>
<feature type="transmembrane region" description="Helical" evidence="7">
    <location>
        <begin position="261"/>
        <end position="282"/>
    </location>
</feature>
<dbReference type="GO" id="GO:0005886">
    <property type="term" value="C:plasma membrane"/>
    <property type="evidence" value="ECO:0007669"/>
    <property type="project" value="UniProtKB-SubCell"/>
</dbReference>
<keyword evidence="6 7" id="KW-0472">Membrane</keyword>
<sequence length="407" mass="45090">MMNTSSIRNSLFIKKEILFILISSLFSGLAISIYLFTEQWYVINYLGLKASLGIVMMATTIPRVFFMAIGGVLADRFKPSKIMAISVLTRSLLILIILLLLIQDKFNISIVTITALLFGTLDAFFWPSRDTILARIVPKESLTQAISMMQSVTQFTVIIGPLVGALLLKVGDYTFAFGIIGLLLIASSFLLFLVRESYQSNHEKVNILSDLKEGIQYVWQSRFLKLILSIFFVVNLLFFGPFMIGMPLIAHEVLKGDSTTLGYIMSSYSLGMVLSALTLGFVKIRKKRAVLSISFIILEGILLILLSQTTSLWESMIYVFLVGVSMSMVNIPLFSLIQETTDPAYVGRVISLDTTISLGLVPVSYGLVSQLISSGISISMIQLVFGSLLTVCSIFTLVFARTLYTVD</sequence>
<feature type="transmembrane region" description="Helical" evidence="7">
    <location>
        <begin position="17"/>
        <end position="36"/>
    </location>
</feature>
<evidence type="ECO:0000256" key="1">
    <source>
        <dbReference type="ARBA" id="ARBA00004651"/>
    </source>
</evidence>
<evidence type="ECO:0000256" key="4">
    <source>
        <dbReference type="ARBA" id="ARBA00022692"/>
    </source>
</evidence>
<gene>
    <name evidence="9" type="ORF">IC620_09640</name>
</gene>
<dbReference type="PANTHER" id="PTHR23513">
    <property type="entry name" value="INTEGRAL MEMBRANE EFFLUX PROTEIN-RELATED"/>
    <property type="match status" value="1"/>
</dbReference>
<dbReference type="Proteomes" id="UP000661691">
    <property type="component" value="Unassembled WGS sequence"/>
</dbReference>
<feature type="domain" description="Major facilitator superfamily (MFS) profile" evidence="8">
    <location>
        <begin position="16"/>
        <end position="404"/>
    </location>
</feature>
<dbReference type="CDD" id="cd06173">
    <property type="entry name" value="MFS_MefA_like"/>
    <property type="match status" value="1"/>
</dbReference>
<accession>A0A926RXK8</accession>
<comment type="subcellular location">
    <subcellularLocation>
        <location evidence="1">Cell membrane</location>
        <topology evidence="1">Multi-pass membrane protein</topology>
    </subcellularLocation>
</comment>
<keyword evidence="5 7" id="KW-1133">Transmembrane helix</keyword>
<keyword evidence="4 7" id="KW-0812">Transmembrane</keyword>
<dbReference type="SUPFAM" id="SSF103473">
    <property type="entry name" value="MFS general substrate transporter"/>
    <property type="match status" value="1"/>
</dbReference>
<evidence type="ECO:0000313" key="9">
    <source>
        <dbReference type="EMBL" id="MBD1372616.1"/>
    </source>
</evidence>
<evidence type="ECO:0000256" key="6">
    <source>
        <dbReference type="ARBA" id="ARBA00023136"/>
    </source>
</evidence>
<evidence type="ECO:0000313" key="10">
    <source>
        <dbReference type="Proteomes" id="UP000661691"/>
    </source>
</evidence>
<feature type="transmembrane region" description="Helical" evidence="7">
    <location>
        <begin position="48"/>
        <end position="70"/>
    </location>
</feature>
<dbReference type="InterPro" id="IPR011701">
    <property type="entry name" value="MFS"/>
</dbReference>
<dbReference type="PANTHER" id="PTHR23513:SF6">
    <property type="entry name" value="MAJOR FACILITATOR SUPERFAMILY ASSOCIATED DOMAIN-CONTAINING PROTEIN"/>
    <property type="match status" value="1"/>
</dbReference>
<feature type="transmembrane region" description="Helical" evidence="7">
    <location>
        <begin position="82"/>
        <end position="102"/>
    </location>
</feature>
<feature type="transmembrane region" description="Helical" evidence="7">
    <location>
        <begin position="289"/>
        <end position="309"/>
    </location>
</feature>
<dbReference type="RefSeq" id="WP_191142052.1">
    <property type="nucleotide sequence ID" value="NZ_JACXAH010000012.1"/>
</dbReference>
<keyword evidence="3" id="KW-1003">Cell membrane</keyword>
<dbReference type="PROSITE" id="PS50850">
    <property type="entry name" value="MFS"/>
    <property type="match status" value="1"/>
</dbReference>
<proteinExistence type="predicted"/>
<dbReference type="InterPro" id="IPR020846">
    <property type="entry name" value="MFS_dom"/>
</dbReference>
<organism evidence="9 10">
    <name type="scientific">Polycladospora coralii</name>
    <dbReference type="NCBI Taxonomy" id="2771432"/>
    <lineage>
        <taxon>Bacteria</taxon>
        <taxon>Bacillati</taxon>
        <taxon>Bacillota</taxon>
        <taxon>Bacilli</taxon>
        <taxon>Bacillales</taxon>
        <taxon>Thermoactinomycetaceae</taxon>
        <taxon>Polycladospora</taxon>
    </lineage>
</organism>
<feature type="transmembrane region" description="Helical" evidence="7">
    <location>
        <begin position="349"/>
        <end position="368"/>
    </location>
</feature>
<feature type="transmembrane region" description="Helical" evidence="7">
    <location>
        <begin position="108"/>
        <end position="126"/>
    </location>
</feature>
<dbReference type="InterPro" id="IPR036259">
    <property type="entry name" value="MFS_trans_sf"/>
</dbReference>